<gene>
    <name evidence="2" type="ORF">EVAR_21745_1</name>
</gene>
<evidence type="ECO:0000313" key="3">
    <source>
        <dbReference type="Proteomes" id="UP000299102"/>
    </source>
</evidence>
<keyword evidence="3" id="KW-1185">Reference proteome</keyword>
<name>A0A4C1ZPI5_EUMVA</name>
<sequence>MRICKNSTELDLLPLKLRRPPLSLVYTQLNALRESKQPLVGVRCEARFEARREENREARVPHQVSPQVTPGAGRPHRPPLATSLHTGLA</sequence>
<dbReference type="EMBL" id="BGZK01001941">
    <property type="protein sequence ID" value="GBP88537.1"/>
    <property type="molecule type" value="Genomic_DNA"/>
</dbReference>
<organism evidence="2 3">
    <name type="scientific">Eumeta variegata</name>
    <name type="common">Bagworm moth</name>
    <name type="synonym">Eumeta japonica</name>
    <dbReference type="NCBI Taxonomy" id="151549"/>
    <lineage>
        <taxon>Eukaryota</taxon>
        <taxon>Metazoa</taxon>
        <taxon>Ecdysozoa</taxon>
        <taxon>Arthropoda</taxon>
        <taxon>Hexapoda</taxon>
        <taxon>Insecta</taxon>
        <taxon>Pterygota</taxon>
        <taxon>Neoptera</taxon>
        <taxon>Endopterygota</taxon>
        <taxon>Lepidoptera</taxon>
        <taxon>Glossata</taxon>
        <taxon>Ditrysia</taxon>
        <taxon>Tineoidea</taxon>
        <taxon>Psychidae</taxon>
        <taxon>Oiketicinae</taxon>
        <taxon>Eumeta</taxon>
    </lineage>
</organism>
<accession>A0A4C1ZPI5</accession>
<dbReference type="Proteomes" id="UP000299102">
    <property type="component" value="Unassembled WGS sequence"/>
</dbReference>
<evidence type="ECO:0000313" key="2">
    <source>
        <dbReference type="EMBL" id="GBP88537.1"/>
    </source>
</evidence>
<dbReference type="AlphaFoldDB" id="A0A4C1ZPI5"/>
<comment type="caution">
    <text evidence="2">The sequence shown here is derived from an EMBL/GenBank/DDBJ whole genome shotgun (WGS) entry which is preliminary data.</text>
</comment>
<proteinExistence type="predicted"/>
<reference evidence="2 3" key="1">
    <citation type="journal article" date="2019" name="Commun. Biol.">
        <title>The bagworm genome reveals a unique fibroin gene that provides high tensile strength.</title>
        <authorList>
            <person name="Kono N."/>
            <person name="Nakamura H."/>
            <person name="Ohtoshi R."/>
            <person name="Tomita M."/>
            <person name="Numata K."/>
            <person name="Arakawa K."/>
        </authorList>
    </citation>
    <scope>NUCLEOTIDE SEQUENCE [LARGE SCALE GENOMIC DNA]</scope>
</reference>
<protein>
    <submittedName>
        <fullName evidence="2">Uncharacterized protein</fullName>
    </submittedName>
</protein>
<evidence type="ECO:0000256" key="1">
    <source>
        <dbReference type="SAM" id="MobiDB-lite"/>
    </source>
</evidence>
<feature type="region of interest" description="Disordered" evidence="1">
    <location>
        <begin position="52"/>
        <end position="89"/>
    </location>
</feature>